<protein>
    <submittedName>
        <fullName evidence="2">Putative effector protein</fullName>
    </submittedName>
</protein>
<comment type="caution">
    <text evidence="2">The sequence shown here is derived from an EMBL/GenBank/DDBJ whole genome shotgun (WGS) entry which is preliminary data.</text>
</comment>
<dbReference type="Proteomes" id="UP000286134">
    <property type="component" value="Unassembled WGS sequence"/>
</dbReference>
<evidence type="ECO:0000313" key="3">
    <source>
        <dbReference type="Proteomes" id="UP000286134"/>
    </source>
</evidence>
<name>A0A420HVK3_9PEZI</name>
<accession>A0A420HVK3</accession>
<dbReference type="AlphaFoldDB" id="A0A420HVK3"/>
<gene>
    <name evidence="2" type="ORF">OnM2_042069</name>
</gene>
<dbReference type="EMBL" id="MCFK01004289">
    <property type="protein sequence ID" value="RKF61379.1"/>
    <property type="molecule type" value="Genomic_DNA"/>
</dbReference>
<feature type="region of interest" description="Disordered" evidence="1">
    <location>
        <begin position="370"/>
        <end position="411"/>
    </location>
</feature>
<sequence length="461" mass="52677">MNWKARIVAGGFNDPGLQFNQYHILPWNVQECSAVEIIQEKANVVPKLSYDEKNRFQDFIPEQALKIAKFNIDTVLKFGNLTQDFSDFDRGTLVQLRKDALSILTIMAAFNFYDRDCRAATDAEREAIRTTAATQAELDEIFGLDQLKRVSEFITARIDTKYRSNHGLGGTSPQNSFPDELKKLFDLRYSDPRMKIIKEVIYWSTRPLNETLLIPYIVLNSKITKTRVHTEGFIPSNKTIEEHFTPTKIVPARTSNFLVADLCAAKLKSIGILNYLPGKERLDDLEKGIEMIQHYGAALHPSARDWGLEPKRANQNIIESLCADLCFAFNLHFPKDPLVRKPIFAKKNLLNPFWERWNINYLAEMKKKKKNTETGDLRNTSDSNNKEEGIPGNVESWSGAGNRGKPSSSKRHLSDAENDFLIDRPALNFAWTLEADRCALKIVFEIKLSRNVVWCLQVTCK</sequence>
<dbReference type="OrthoDB" id="10509919at2759"/>
<organism evidence="2 3">
    <name type="scientific">Erysiphe neolycopersici</name>
    <dbReference type="NCBI Taxonomy" id="212602"/>
    <lineage>
        <taxon>Eukaryota</taxon>
        <taxon>Fungi</taxon>
        <taxon>Dikarya</taxon>
        <taxon>Ascomycota</taxon>
        <taxon>Pezizomycotina</taxon>
        <taxon>Leotiomycetes</taxon>
        <taxon>Erysiphales</taxon>
        <taxon>Erysiphaceae</taxon>
        <taxon>Erysiphe</taxon>
    </lineage>
</organism>
<keyword evidence="3" id="KW-1185">Reference proteome</keyword>
<evidence type="ECO:0000313" key="2">
    <source>
        <dbReference type="EMBL" id="RKF61379.1"/>
    </source>
</evidence>
<reference evidence="2 3" key="1">
    <citation type="journal article" date="2018" name="BMC Genomics">
        <title>Comparative genome analyses reveal sequence features reflecting distinct modes of host-adaptation between dicot and monocot powdery mildew.</title>
        <authorList>
            <person name="Wu Y."/>
            <person name="Ma X."/>
            <person name="Pan Z."/>
            <person name="Kale S.D."/>
            <person name="Song Y."/>
            <person name="King H."/>
            <person name="Zhang Q."/>
            <person name="Presley C."/>
            <person name="Deng X."/>
            <person name="Wei C.I."/>
            <person name="Xiao S."/>
        </authorList>
    </citation>
    <scope>NUCLEOTIDE SEQUENCE [LARGE SCALE GENOMIC DNA]</scope>
    <source>
        <strain evidence="2">UMSG2</strain>
    </source>
</reference>
<evidence type="ECO:0000256" key="1">
    <source>
        <dbReference type="SAM" id="MobiDB-lite"/>
    </source>
</evidence>
<proteinExistence type="predicted"/>